<organism evidence="2 3">
    <name type="scientific">Haloferax gibbonsii</name>
    <dbReference type="NCBI Taxonomy" id="35746"/>
    <lineage>
        <taxon>Archaea</taxon>
        <taxon>Methanobacteriati</taxon>
        <taxon>Methanobacteriota</taxon>
        <taxon>Stenosarchaea group</taxon>
        <taxon>Halobacteria</taxon>
        <taxon>Halobacteriales</taxon>
        <taxon>Haloferacaceae</taxon>
        <taxon>Haloferax</taxon>
    </lineage>
</organism>
<protein>
    <recommendedName>
        <fullName evidence="1">Methyltransferase type 11 domain-containing protein</fullName>
    </recommendedName>
</protein>
<name>A0A0K1IYB8_HALGI</name>
<accession>A0A0K1IYB8</accession>
<dbReference type="GO" id="GO:0008757">
    <property type="term" value="F:S-adenosylmethionine-dependent methyltransferase activity"/>
    <property type="evidence" value="ECO:0007669"/>
    <property type="project" value="InterPro"/>
</dbReference>
<dbReference type="RefSeq" id="WP_082220716.1">
    <property type="nucleotide sequence ID" value="NZ_CP011949.1"/>
</dbReference>
<dbReference type="InterPro" id="IPR029063">
    <property type="entry name" value="SAM-dependent_MTases_sf"/>
</dbReference>
<geneLocation type="plasmid" evidence="2 3">
    <name>pHG2</name>
</geneLocation>
<evidence type="ECO:0000313" key="3">
    <source>
        <dbReference type="Proteomes" id="UP000066124"/>
    </source>
</evidence>
<keyword evidence="2" id="KW-0614">Plasmid</keyword>
<reference evidence="3" key="1">
    <citation type="journal article" date="2015" name="J. Biotechnol.">
        <title>Complete genome sequence of Haloferax gibbonsii strain ARA6, a potential producer of polyhydroxyalkanoates and halocins isolated from Araruama, Rio de Janeiro, Brasil.</title>
        <authorList>
            <person name="Pinto L.H."/>
            <person name="D'Alincourt Carvalho-Assef A.P."/>
            <person name="Vieira R.P."/>
            <person name="Clementino M.M."/>
            <person name="Albano R.M."/>
        </authorList>
    </citation>
    <scope>NUCLEOTIDE SEQUENCE [LARGE SCALE GENOMIC DNA]</scope>
    <source>
        <strain evidence="3">ARA6</strain>
        <plasmid evidence="3">Plasmid pHG2</plasmid>
    </source>
</reference>
<dbReference type="PATRIC" id="fig|35746.4.peg.3730"/>
<feature type="domain" description="Methyltransferase type 11" evidence="1">
    <location>
        <begin position="43"/>
        <end position="136"/>
    </location>
</feature>
<dbReference type="KEGG" id="hgi:ABY42_17065"/>
<dbReference type="CDD" id="cd02440">
    <property type="entry name" value="AdoMet_MTases"/>
    <property type="match status" value="1"/>
</dbReference>
<proteinExistence type="predicted"/>
<dbReference type="AlphaFoldDB" id="A0A0K1IYB8"/>
<evidence type="ECO:0000259" key="1">
    <source>
        <dbReference type="Pfam" id="PF08241"/>
    </source>
</evidence>
<gene>
    <name evidence="2" type="ORF">ABY42_17065</name>
</gene>
<evidence type="ECO:0000313" key="2">
    <source>
        <dbReference type="EMBL" id="AKU09522.1"/>
    </source>
</evidence>
<dbReference type="SUPFAM" id="SSF53335">
    <property type="entry name" value="S-adenosyl-L-methionine-dependent methyltransferases"/>
    <property type="match status" value="1"/>
</dbReference>
<sequence length="257" mass="28571">MTNLNYDEAAVAREEANYQTATVRSRRAFVREQLNLEPGESVLSIGCGPGFEPSELASRTSASRVLGIDSNPTMLAVSRDRCPDAVSLLRGDATSIPVADGSVETAVSVQVYEYIDDIDAALSELHRILDSDGRAVVYATDWESLVWRVENSARSNRVLSAWNEHCSHPHLGSTLEPKLRAASFDVTDIVPYTLLLTELGQDSFAYYLLASIQDFVTPRLGAEVTRQWVEDVRTRDRRGESFFSLTQFCYLVEPVDE</sequence>
<dbReference type="EMBL" id="CP011949">
    <property type="protein sequence ID" value="AKU09522.1"/>
    <property type="molecule type" value="Genomic_DNA"/>
</dbReference>
<dbReference type="InterPro" id="IPR013216">
    <property type="entry name" value="Methyltransf_11"/>
</dbReference>
<dbReference type="Pfam" id="PF08241">
    <property type="entry name" value="Methyltransf_11"/>
    <property type="match status" value="1"/>
</dbReference>
<dbReference type="Proteomes" id="UP000066124">
    <property type="component" value="Plasmid pHG2"/>
</dbReference>
<dbReference type="Gene3D" id="3.40.50.150">
    <property type="entry name" value="Vaccinia Virus protein VP39"/>
    <property type="match status" value="1"/>
</dbReference>
<dbReference type="PANTHER" id="PTHR43591:SF24">
    <property type="entry name" value="2-METHOXY-6-POLYPRENYL-1,4-BENZOQUINOL METHYLASE, MITOCHONDRIAL"/>
    <property type="match status" value="1"/>
</dbReference>
<dbReference type="PANTHER" id="PTHR43591">
    <property type="entry name" value="METHYLTRANSFERASE"/>
    <property type="match status" value="1"/>
</dbReference>
<dbReference type="GeneID" id="25247698"/>